<evidence type="ECO:0000313" key="2">
    <source>
        <dbReference type="Proteomes" id="UP000069705"/>
    </source>
</evidence>
<sequence length="84" mass="8973">MKTLIGRLNGAPLLSAWDEVPASMNATELVIGSADATMAGRLDWERKDPFGRMIVAQAARRGLTIATSDSQLIHGALTPVLVTR</sequence>
<reference evidence="1 2" key="1">
    <citation type="journal article" date="2016" name="Genome Announc.">
        <title>Draft Genome Sequences of Five Rapidly Growing Mycobacterium Species, M. thermoresistibile, M. fortuitum subsp. acetamidolyticum, M. canariasense, M. brisbanense, and M. novocastrense.</title>
        <authorList>
            <person name="Katahira K."/>
            <person name="Ogura Y."/>
            <person name="Gotoh Y."/>
            <person name="Hayashi T."/>
        </authorList>
    </citation>
    <scope>NUCLEOTIDE SEQUENCE [LARGE SCALE GENOMIC DNA]</scope>
    <source>
        <strain evidence="1 2">JCM6368</strain>
    </source>
</reference>
<comment type="caution">
    <text evidence="1">The sequence shown here is derived from an EMBL/GenBank/DDBJ whole genome shotgun (WGS) entry which is preliminary data.</text>
</comment>
<proteinExistence type="predicted"/>
<name>A0A100WVS1_MYCFO</name>
<dbReference type="EMBL" id="BCSZ01000054">
    <property type="protein sequence ID" value="GAT05280.1"/>
    <property type="molecule type" value="Genomic_DNA"/>
</dbReference>
<organism evidence="1 2">
    <name type="scientific">Mycolicibacterium fortuitum subsp. acetamidolyticum</name>
    <dbReference type="NCBI Taxonomy" id="144550"/>
    <lineage>
        <taxon>Bacteria</taxon>
        <taxon>Bacillati</taxon>
        <taxon>Actinomycetota</taxon>
        <taxon>Actinomycetes</taxon>
        <taxon>Mycobacteriales</taxon>
        <taxon>Mycobacteriaceae</taxon>
        <taxon>Mycolicibacterium</taxon>
    </lineage>
</organism>
<dbReference type="Proteomes" id="UP000069705">
    <property type="component" value="Unassembled WGS sequence"/>
</dbReference>
<dbReference type="AlphaFoldDB" id="A0A100WVS1"/>
<dbReference type="SUPFAM" id="SSF88723">
    <property type="entry name" value="PIN domain-like"/>
    <property type="match status" value="1"/>
</dbReference>
<reference evidence="2" key="2">
    <citation type="submission" date="2016-02" db="EMBL/GenBank/DDBJ databases">
        <title>Draft genome sequence of five rapidly growing Mycobacterium species.</title>
        <authorList>
            <person name="Katahira K."/>
            <person name="Gotou Y."/>
            <person name="Iida K."/>
            <person name="Ogura Y."/>
            <person name="Hayashi T."/>
        </authorList>
    </citation>
    <scope>NUCLEOTIDE SEQUENCE [LARGE SCALE GENOMIC DNA]</scope>
    <source>
        <strain evidence="2">JCM6368</strain>
    </source>
</reference>
<dbReference type="InterPro" id="IPR029060">
    <property type="entry name" value="PIN-like_dom_sf"/>
</dbReference>
<protein>
    <submittedName>
        <fullName evidence="1">Twitching mobility protein PilT</fullName>
    </submittedName>
</protein>
<evidence type="ECO:0000313" key="1">
    <source>
        <dbReference type="EMBL" id="GAT05280.1"/>
    </source>
</evidence>
<accession>A0A100WVS1</accession>
<gene>
    <name evidence="1" type="ORF">RMCFA_5391</name>
</gene>